<evidence type="ECO:0008006" key="3">
    <source>
        <dbReference type="Google" id="ProtNLM"/>
    </source>
</evidence>
<gene>
    <name evidence="1" type="ORF">R1sor_020529</name>
</gene>
<proteinExistence type="predicted"/>
<evidence type="ECO:0000313" key="1">
    <source>
        <dbReference type="EMBL" id="KAL3702507.1"/>
    </source>
</evidence>
<comment type="caution">
    <text evidence="1">The sequence shown here is derived from an EMBL/GenBank/DDBJ whole genome shotgun (WGS) entry which is preliminary data.</text>
</comment>
<dbReference type="InterPro" id="IPR052927">
    <property type="entry name" value="DCC_oxidoreductase"/>
</dbReference>
<dbReference type="InterPro" id="IPR007263">
    <property type="entry name" value="DCC1-like"/>
</dbReference>
<dbReference type="Pfam" id="PF04134">
    <property type="entry name" value="DCC1-like"/>
    <property type="match status" value="1"/>
</dbReference>
<evidence type="ECO:0000313" key="2">
    <source>
        <dbReference type="Proteomes" id="UP001633002"/>
    </source>
</evidence>
<dbReference type="PANTHER" id="PTHR33639:SF2">
    <property type="entry name" value="DUF393 DOMAIN-CONTAINING PROTEIN"/>
    <property type="match status" value="1"/>
</dbReference>
<sequence length="242" mass="25895">MARAVASGLQLIQPIPKPALAFTKSLANLHVPPFPAAVVLGARENDFSRIKNYSAINNGVVPCRVSAVRTSAVVGAGTSNSGLSSEMKTLKAKGDSYFLVDKRPIILFDGICNMCNGGVNFMLDNDPEGKVRFAALQSEAGRALLVRSGRAPDDLSSILLVDEERAYIKSEAILGMAKYLQSPFPPLGLAASLVPLFMRDVLYDQIAANRYSIMGQTSSCRTCVHIWTVFGMVLISGQTVGV</sequence>
<dbReference type="EMBL" id="JBJQOH010000001">
    <property type="protein sequence ID" value="KAL3702507.1"/>
    <property type="molecule type" value="Genomic_DNA"/>
</dbReference>
<dbReference type="PANTHER" id="PTHR33639">
    <property type="entry name" value="THIOL-DISULFIDE OXIDOREDUCTASE DCC"/>
    <property type="match status" value="1"/>
</dbReference>
<reference evidence="1 2" key="1">
    <citation type="submission" date="2024-09" db="EMBL/GenBank/DDBJ databases">
        <title>Chromosome-scale assembly of Riccia sorocarpa.</title>
        <authorList>
            <person name="Paukszto L."/>
        </authorList>
    </citation>
    <scope>NUCLEOTIDE SEQUENCE [LARGE SCALE GENOMIC DNA]</scope>
    <source>
        <strain evidence="1">LP-2024</strain>
        <tissue evidence="1">Aerial parts of the thallus</tissue>
    </source>
</reference>
<name>A0ABD3IK51_9MARC</name>
<protein>
    <recommendedName>
        <fullName evidence="3">Thiol-disulfide oxidoreductase DCC</fullName>
    </recommendedName>
</protein>
<accession>A0ABD3IK51</accession>
<dbReference type="AlphaFoldDB" id="A0ABD3IK51"/>
<organism evidence="1 2">
    <name type="scientific">Riccia sorocarpa</name>
    <dbReference type="NCBI Taxonomy" id="122646"/>
    <lineage>
        <taxon>Eukaryota</taxon>
        <taxon>Viridiplantae</taxon>
        <taxon>Streptophyta</taxon>
        <taxon>Embryophyta</taxon>
        <taxon>Marchantiophyta</taxon>
        <taxon>Marchantiopsida</taxon>
        <taxon>Marchantiidae</taxon>
        <taxon>Marchantiales</taxon>
        <taxon>Ricciaceae</taxon>
        <taxon>Riccia</taxon>
    </lineage>
</organism>
<dbReference type="Proteomes" id="UP001633002">
    <property type="component" value="Unassembled WGS sequence"/>
</dbReference>
<keyword evidence="2" id="KW-1185">Reference proteome</keyword>